<dbReference type="SUPFAM" id="SSF101148">
    <property type="entry name" value="Plant invertase/pectin methylesterase inhibitor"/>
    <property type="match status" value="1"/>
</dbReference>
<name>A0AAD4ISF8_PERFH</name>
<gene>
    <name evidence="6" type="ORF">C2S53_016990</name>
</gene>
<dbReference type="InterPro" id="IPR006501">
    <property type="entry name" value="Pectinesterase_inhib_dom"/>
</dbReference>
<dbReference type="InterPro" id="IPR035513">
    <property type="entry name" value="Invertase/methylesterase_inhib"/>
</dbReference>
<feature type="signal peptide" evidence="4">
    <location>
        <begin position="1"/>
        <end position="17"/>
    </location>
</feature>
<organism evidence="6 7">
    <name type="scientific">Perilla frutescens var. hirtella</name>
    <name type="common">Perilla citriodora</name>
    <name type="synonym">Perilla setoyensis</name>
    <dbReference type="NCBI Taxonomy" id="608512"/>
    <lineage>
        <taxon>Eukaryota</taxon>
        <taxon>Viridiplantae</taxon>
        <taxon>Streptophyta</taxon>
        <taxon>Embryophyta</taxon>
        <taxon>Tracheophyta</taxon>
        <taxon>Spermatophyta</taxon>
        <taxon>Magnoliopsida</taxon>
        <taxon>eudicotyledons</taxon>
        <taxon>Gunneridae</taxon>
        <taxon>Pentapetalae</taxon>
        <taxon>asterids</taxon>
        <taxon>lamiids</taxon>
        <taxon>Lamiales</taxon>
        <taxon>Lamiaceae</taxon>
        <taxon>Nepetoideae</taxon>
        <taxon>Elsholtzieae</taxon>
        <taxon>Perilla</taxon>
    </lineage>
</organism>
<evidence type="ECO:0000256" key="4">
    <source>
        <dbReference type="SAM" id="SignalP"/>
    </source>
</evidence>
<protein>
    <recommendedName>
        <fullName evidence="5">Pectinesterase inhibitor domain-containing protein</fullName>
    </recommendedName>
</protein>
<keyword evidence="1 4" id="KW-0732">Signal</keyword>
<evidence type="ECO:0000256" key="1">
    <source>
        <dbReference type="ARBA" id="ARBA00022729"/>
    </source>
</evidence>
<dbReference type="InterPro" id="IPR052421">
    <property type="entry name" value="PCW_Enzyme_Inhibitor"/>
</dbReference>
<dbReference type="AlphaFoldDB" id="A0AAD4ISF8"/>
<accession>A0AAD4ISF8</accession>
<comment type="caution">
    <text evidence="6">The sequence shown here is derived from an EMBL/GenBank/DDBJ whole genome shotgun (WGS) entry which is preliminary data.</text>
</comment>
<proteinExistence type="inferred from homology"/>
<evidence type="ECO:0000259" key="5">
    <source>
        <dbReference type="Pfam" id="PF04043"/>
    </source>
</evidence>
<dbReference type="InterPro" id="IPR034086">
    <property type="entry name" value="PMEI_plant"/>
</dbReference>
<keyword evidence="2" id="KW-1015">Disulfide bond</keyword>
<dbReference type="Proteomes" id="UP001190926">
    <property type="component" value="Unassembled WGS sequence"/>
</dbReference>
<sequence length="189" mass="22077">MIFIAFILAIAIPISTGHRRRHGWRRSDNTQQCLKDLCSEIDRSDECWNILKSESHEFDDSDEKGIAKGVIDMAIAKSKEIHDRLNHYHSDSRDDKLKEKYHACSKNYNNASRNLVVVRRNLDSGDHYRNIHVQLDGAKEELKKCKREFREGRFDPGHVGDRNKELGIYLDIVRVATDRLARDNDRDHH</sequence>
<comment type="similarity">
    <text evidence="3">Belongs to the PMEI family.</text>
</comment>
<dbReference type="Pfam" id="PF04043">
    <property type="entry name" value="PMEI"/>
    <property type="match status" value="1"/>
</dbReference>
<dbReference type="GO" id="GO:0046910">
    <property type="term" value="F:pectinesterase inhibitor activity"/>
    <property type="evidence" value="ECO:0007669"/>
    <property type="project" value="InterPro"/>
</dbReference>
<dbReference type="EMBL" id="SDAM02004199">
    <property type="protein sequence ID" value="KAH6820326.1"/>
    <property type="molecule type" value="Genomic_DNA"/>
</dbReference>
<evidence type="ECO:0000313" key="6">
    <source>
        <dbReference type="EMBL" id="KAH6820326.1"/>
    </source>
</evidence>
<reference evidence="6 7" key="1">
    <citation type="journal article" date="2021" name="Nat. Commun.">
        <title>Incipient diploidization of the medicinal plant Perilla within 10,000 years.</title>
        <authorList>
            <person name="Zhang Y."/>
            <person name="Shen Q."/>
            <person name="Leng L."/>
            <person name="Zhang D."/>
            <person name="Chen S."/>
            <person name="Shi Y."/>
            <person name="Ning Z."/>
            <person name="Chen S."/>
        </authorList>
    </citation>
    <scope>NUCLEOTIDE SEQUENCE [LARGE SCALE GENOMIC DNA]</scope>
    <source>
        <strain evidence="7">cv. PC099</strain>
    </source>
</reference>
<dbReference type="Gene3D" id="1.20.140.40">
    <property type="entry name" value="Invertase/pectin methylesterase inhibitor family protein"/>
    <property type="match status" value="1"/>
</dbReference>
<dbReference type="NCBIfam" id="TIGR01614">
    <property type="entry name" value="PME_inhib"/>
    <property type="match status" value="1"/>
</dbReference>
<dbReference type="PANTHER" id="PTHR36710">
    <property type="entry name" value="PECTINESTERASE INHIBITOR-LIKE"/>
    <property type="match status" value="1"/>
</dbReference>
<dbReference type="CDD" id="cd15797">
    <property type="entry name" value="PMEI"/>
    <property type="match status" value="1"/>
</dbReference>
<evidence type="ECO:0000256" key="3">
    <source>
        <dbReference type="ARBA" id="ARBA00038471"/>
    </source>
</evidence>
<keyword evidence="7" id="KW-1185">Reference proteome</keyword>
<feature type="domain" description="Pectinesterase inhibitor" evidence="5">
    <location>
        <begin position="34"/>
        <end position="159"/>
    </location>
</feature>
<feature type="chain" id="PRO_5042141981" description="Pectinesterase inhibitor domain-containing protein" evidence="4">
    <location>
        <begin position="18"/>
        <end position="189"/>
    </location>
</feature>
<evidence type="ECO:0000313" key="7">
    <source>
        <dbReference type="Proteomes" id="UP001190926"/>
    </source>
</evidence>
<dbReference type="PANTHER" id="PTHR36710:SF8">
    <property type="entry name" value="PECTINESTERASE INHIBITOR-LIKE"/>
    <property type="match status" value="1"/>
</dbReference>
<evidence type="ECO:0000256" key="2">
    <source>
        <dbReference type="ARBA" id="ARBA00023157"/>
    </source>
</evidence>